<dbReference type="PANTHER" id="PTHR43377">
    <property type="entry name" value="BILIVERDIN REDUCTASE A"/>
    <property type="match status" value="1"/>
</dbReference>
<dbReference type="EMBL" id="CP043930">
    <property type="protein sequence ID" value="QGQ26933.1"/>
    <property type="molecule type" value="Genomic_DNA"/>
</dbReference>
<dbReference type="GO" id="GO:0000166">
    <property type="term" value="F:nucleotide binding"/>
    <property type="evidence" value="ECO:0007669"/>
    <property type="project" value="InterPro"/>
</dbReference>
<evidence type="ECO:0000259" key="1">
    <source>
        <dbReference type="Pfam" id="PF01408"/>
    </source>
</evidence>
<evidence type="ECO:0000313" key="2">
    <source>
        <dbReference type="EMBL" id="QGQ26933.1"/>
    </source>
</evidence>
<accession>A0A6I6AJE8</accession>
<sequence length="413" mass="46122">MVGFGMIVDETYRPFFETVYKQDLYQRSTGPVEVSLDAVVTRTGSRAEKYLAERGDKVGGFQSFVGDNAIEEMIEAGVNFACVASPDDRHFDACKKLLGAGVHVIVEKPSVLSLQELDELVALAEKNNVTAKVVYHKLFDPDHKRMRSLVYDGVLQHVNNGYCSLLEPKAISGQQFAQWITGRNPGTYVAVHYIKLIDFSFGGKLKTITAAGQRGLVGDKDGPTWDSCQMKMVYEYESGREAAFDIQTSWVTPDNFPGYVEQEVQFRFDNGLWNGHSRKRGVECTVEDKTPNEIKNSLNNHFNAPFVEPWNERSQRGYGIEVIEQFAKEVAQVEFGGPESERAERLAQIRSLDYNDLSADRQTVAAVQALEAILEKRAAGEPDCVVRVNDENGGLVLYRPGSSEFEVLYEGTV</sequence>
<dbReference type="SUPFAM" id="SSF51735">
    <property type="entry name" value="NAD(P)-binding Rossmann-fold domains"/>
    <property type="match status" value="1"/>
</dbReference>
<name>A0A6I6AJE8_9PLAN</name>
<dbReference type="AlphaFoldDB" id="A0A6I6AJE8"/>
<organism evidence="2 3">
    <name type="scientific">Gimesia benthica</name>
    <dbReference type="NCBI Taxonomy" id="2608982"/>
    <lineage>
        <taxon>Bacteria</taxon>
        <taxon>Pseudomonadati</taxon>
        <taxon>Planctomycetota</taxon>
        <taxon>Planctomycetia</taxon>
        <taxon>Planctomycetales</taxon>
        <taxon>Planctomycetaceae</taxon>
        <taxon>Gimesia</taxon>
    </lineage>
</organism>
<dbReference type="InterPro" id="IPR051450">
    <property type="entry name" value="Gfo/Idh/MocA_Oxidoreductases"/>
</dbReference>
<feature type="domain" description="Gfo/Idh/MocA-like oxidoreductase N-terminal" evidence="1">
    <location>
        <begin position="1"/>
        <end position="133"/>
    </location>
</feature>
<dbReference type="Proteomes" id="UP000427281">
    <property type="component" value="Chromosome"/>
</dbReference>
<dbReference type="Pfam" id="PF01408">
    <property type="entry name" value="GFO_IDH_MocA"/>
    <property type="match status" value="1"/>
</dbReference>
<evidence type="ECO:0000313" key="3">
    <source>
        <dbReference type="Proteomes" id="UP000427281"/>
    </source>
</evidence>
<dbReference type="InterPro" id="IPR000683">
    <property type="entry name" value="Gfo/Idh/MocA-like_OxRdtase_N"/>
</dbReference>
<keyword evidence="3" id="KW-1185">Reference proteome</keyword>
<dbReference type="InterPro" id="IPR036291">
    <property type="entry name" value="NAD(P)-bd_dom_sf"/>
</dbReference>
<gene>
    <name evidence="2" type="ORF">F1728_09400</name>
</gene>
<dbReference type="PANTHER" id="PTHR43377:SF1">
    <property type="entry name" value="BILIVERDIN REDUCTASE A"/>
    <property type="match status" value="1"/>
</dbReference>
<protein>
    <submittedName>
        <fullName evidence="2">Gfo/Idh/MocA family oxidoreductase</fullName>
    </submittedName>
</protein>
<reference evidence="2 3" key="1">
    <citation type="submission" date="2019-09" db="EMBL/GenBank/DDBJ databases">
        <title>Gimesia benthica sp. nov., a novel bacterium isolated from deep-sea water of the Northwest Indian Ocean.</title>
        <authorList>
            <person name="Dai X."/>
        </authorList>
    </citation>
    <scope>NUCLEOTIDE SEQUENCE [LARGE SCALE GENOMIC DNA]</scope>
    <source>
        <strain evidence="2 3">E7</strain>
    </source>
</reference>
<dbReference type="Gene3D" id="3.30.360.10">
    <property type="entry name" value="Dihydrodipicolinate Reductase, domain 2"/>
    <property type="match status" value="1"/>
</dbReference>
<dbReference type="Gene3D" id="3.40.50.720">
    <property type="entry name" value="NAD(P)-binding Rossmann-like Domain"/>
    <property type="match status" value="1"/>
</dbReference>
<dbReference type="KEGG" id="gim:F1728_09400"/>
<proteinExistence type="predicted"/>